<keyword evidence="4 6" id="KW-0808">Transferase</keyword>
<dbReference type="EC" id="2.1.1.198" evidence="6"/>
<dbReference type="HAMAP" id="MF_01877">
    <property type="entry name" value="16SrRNA_methyltr_I"/>
    <property type="match status" value="1"/>
</dbReference>
<evidence type="ECO:0000313" key="9">
    <source>
        <dbReference type="Proteomes" id="UP000323521"/>
    </source>
</evidence>
<dbReference type="InterPro" id="IPR008189">
    <property type="entry name" value="rRNA_ssu_MeTfrase_I"/>
</dbReference>
<dbReference type="Proteomes" id="UP000323521">
    <property type="component" value="Chromosome"/>
</dbReference>
<evidence type="ECO:0000313" key="8">
    <source>
        <dbReference type="EMBL" id="ATW26464.1"/>
    </source>
</evidence>
<comment type="similarity">
    <text evidence="6">Belongs to the methyltransferase superfamily. RsmI family.</text>
</comment>
<keyword evidence="9" id="KW-1185">Reference proteome</keyword>
<name>A0A3G1KVH9_FORW1</name>
<dbReference type="PANTHER" id="PTHR46111:SF1">
    <property type="entry name" value="RIBOSOMAL RNA SMALL SUBUNIT METHYLTRANSFERASE I"/>
    <property type="match status" value="1"/>
</dbReference>
<dbReference type="FunFam" id="3.40.1010.10:FF:000002">
    <property type="entry name" value="Ribosomal RNA small subunit methyltransferase I"/>
    <property type="match status" value="1"/>
</dbReference>
<dbReference type="InterPro" id="IPR000878">
    <property type="entry name" value="4pyrrol_Mease"/>
</dbReference>
<dbReference type="InterPro" id="IPR035996">
    <property type="entry name" value="4pyrrol_Methylase_sf"/>
</dbReference>
<dbReference type="InterPro" id="IPR018063">
    <property type="entry name" value="SAM_MeTrfase_RsmI_CS"/>
</dbReference>
<evidence type="ECO:0000259" key="7">
    <source>
        <dbReference type="Pfam" id="PF00590"/>
    </source>
</evidence>
<feature type="domain" description="Tetrapyrrole methylase" evidence="7">
    <location>
        <begin position="6"/>
        <end position="204"/>
    </location>
</feature>
<proteinExistence type="inferred from homology"/>
<dbReference type="EMBL" id="CP017634">
    <property type="protein sequence ID" value="ATW26464.1"/>
    <property type="molecule type" value="Genomic_DNA"/>
</dbReference>
<dbReference type="GO" id="GO:0005737">
    <property type="term" value="C:cytoplasm"/>
    <property type="evidence" value="ECO:0007669"/>
    <property type="project" value="UniProtKB-SubCell"/>
</dbReference>
<gene>
    <name evidence="6" type="primary">rsmI</name>
    <name evidence="8" type="ORF">DCMF_18455</name>
</gene>
<dbReference type="PROSITE" id="PS01296">
    <property type="entry name" value="RSMI"/>
    <property type="match status" value="1"/>
</dbReference>
<dbReference type="PANTHER" id="PTHR46111">
    <property type="entry name" value="RIBOSOMAL RNA SMALL SUBUNIT METHYLTRANSFERASE I"/>
    <property type="match status" value="1"/>
</dbReference>
<evidence type="ECO:0000256" key="4">
    <source>
        <dbReference type="ARBA" id="ARBA00022679"/>
    </source>
</evidence>
<organism evidence="8 9">
    <name type="scientific">Formimonas warabiya</name>
    <dbReference type="NCBI Taxonomy" id="1761012"/>
    <lineage>
        <taxon>Bacteria</taxon>
        <taxon>Bacillati</taxon>
        <taxon>Bacillota</taxon>
        <taxon>Clostridia</taxon>
        <taxon>Eubacteriales</taxon>
        <taxon>Peptococcaceae</taxon>
        <taxon>Candidatus Formimonas</taxon>
    </lineage>
</organism>
<dbReference type="SUPFAM" id="SSF53790">
    <property type="entry name" value="Tetrapyrrole methylase"/>
    <property type="match status" value="1"/>
</dbReference>
<dbReference type="NCBIfam" id="TIGR00096">
    <property type="entry name" value="16S rRNA (cytidine(1402)-2'-O)-methyltransferase"/>
    <property type="match status" value="1"/>
</dbReference>
<keyword evidence="5 6" id="KW-0949">S-adenosyl-L-methionine</keyword>
<evidence type="ECO:0000256" key="1">
    <source>
        <dbReference type="ARBA" id="ARBA00022490"/>
    </source>
</evidence>
<protein>
    <recommendedName>
        <fullName evidence="6">Ribosomal RNA small subunit methyltransferase I</fullName>
        <ecNumber evidence="6">2.1.1.198</ecNumber>
    </recommendedName>
    <alternativeName>
        <fullName evidence="6">16S rRNA 2'-O-ribose C1402 methyltransferase</fullName>
    </alternativeName>
    <alternativeName>
        <fullName evidence="6">rRNA (cytidine-2'-O-)-methyltransferase RsmI</fullName>
    </alternativeName>
</protein>
<evidence type="ECO:0000256" key="2">
    <source>
        <dbReference type="ARBA" id="ARBA00022552"/>
    </source>
</evidence>
<comment type="subcellular location">
    <subcellularLocation>
        <location evidence="6">Cytoplasm</location>
    </subcellularLocation>
</comment>
<keyword evidence="3 6" id="KW-0489">Methyltransferase</keyword>
<dbReference type="CDD" id="cd11648">
    <property type="entry name" value="RsmI"/>
    <property type="match status" value="1"/>
</dbReference>
<dbReference type="InterPro" id="IPR014777">
    <property type="entry name" value="4pyrrole_Mease_sub1"/>
</dbReference>
<dbReference type="FunFam" id="3.30.950.10:FF:000002">
    <property type="entry name" value="Ribosomal RNA small subunit methyltransferase I"/>
    <property type="match status" value="1"/>
</dbReference>
<keyword evidence="2 6" id="KW-0698">rRNA processing</keyword>
<dbReference type="Gene3D" id="3.40.1010.10">
    <property type="entry name" value="Cobalt-precorrin-4 Transmethylase, Domain 1"/>
    <property type="match status" value="1"/>
</dbReference>
<dbReference type="Pfam" id="PF00590">
    <property type="entry name" value="TP_methylase"/>
    <property type="match status" value="1"/>
</dbReference>
<keyword evidence="1 6" id="KW-0963">Cytoplasm</keyword>
<dbReference type="Gene3D" id="3.30.950.10">
    <property type="entry name" value="Methyltransferase, Cobalt-precorrin-4 Transmethylase, Domain 2"/>
    <property type="match status" value="1"/>
</dbReference>
<evidence type="ECO:0000256" key="5">
    <source>
        <dbReference type="ARBA" id="ARBA00022691"/>
    </source>
</evidence>
<dbReference type="RefSeq" id="WP_148135778.1">
    <property type="nucleotide sequence ID" value="NZ_CP017634.1"/>
</dbReference>
<comment type="function">
    <text evidence="6">Catalyzes the 2'-O-methylation of the ribose of cytidine 1402 (C1402) in 16S rRNA.</text>
</comment>
<dbReference type="InterPro" id="IPR014776">
    <property type="entry name" value="4pyrrole_Mease_sub2"/>
</dbReference>
<dbReference type="OrthoDB" id="9809084at2"/>
<dbReference type="PIRSF" id="PIRSF005917">
    <property type="entry name" value="MTase_YraL"/>
    <property type="match status" value="1"/>
</dbReference>
<evidence type="ECO:0000256" key="3">
    <source>
        <dbReference type="ARBA" id="ARBA00022603"/>
    </source>
</evidence>
<sequence length="276" mass="30549">MAEGILYVVGTPIGNLDDMTLRARRILQEVDLIAAEDTRHTRKLLSHFDIHTPMTSYFEHNKKEKGGYLISLLQQGKSVALVSDAGMPGISDPGEDVVKEAVRAGLKVVPIPGPSASLAALVVSGLPTARFVFEGFLPRDKKERKERLSLLCGELRTTILYESPYRLIETLEELLEYVGDRPAAVAREITKHYEEIIRGPLGDLILYFKEHPPKGEIALVLAGAQEAQAEFPGLGQIKEEINRLVAAGMMKKEAVKEVARRYGMPKSEVYKISLES</sequence>
<dbReference type="GO" id="GO:0070677">
    <property type="term" value="F:rRNA (cytosine-2'-O-)-methyltransferase activity"/>
    <property type="evidence" value="ECO:0007669"/>
    <property type="project" value="UniProtKB-UniRule"/>
</dbReference>
<accession>A0A3G1KVH9</accession>
<reference evidence="8 9" key="1">
    <citation type="submission" date="2016-10" db="EMBL/GenBank/DDBJ databases">
        <title>Complete Genome Sequence of Peptococcaceae strain DCMF.</title>
        <authorList>
            <person name="Edwards R.J."/>
            <person name="Holland S.I."/>
            <person name="Deshpande N.P."/>
            <person name="Wong Y.K."/>
            <person name="Ertan H."/>
            <person name="Manefield M."/>
            <person name="Russell T.L."/>
            <person name="Lee M.J."/>
        </authorList>
    </citation>
    <scope>NUCLEOTIDE SEQUENCE [LARGE SCALE GENOMIC DNA]</scope>
    <source>
        <strain evidence="8 9">DCMF</strain>
    </source>
</reference>
<dbReference type="AlphaFoldDB" id="A0A3G1KVH9"/>
<dbReference type="KEGG" id="fwa:DCMF_18455"/>
<comment type="catalytic activity">
    <reaction evidence="6">
        <text>cytidine(1402) in 16S rRNA + S-adenosyl-L-methionine = 2'-O-methylcytidine(1402) in 16S rRNA + S-adenosyl-L-homocysteine + H(+)</text>
        <dbReference type="Rhea" id="RHEA:42924"/>
        <dbReference type="Rhea" id="RHEA-COMP:10285"/>
        <dbReference type="Rhea" id="RHEA-COMP:10286"/>
        <dbReference type="ChEBI" id="CHEBI:15378"/>
        <dbReference type="ChEBI" id="CHEBI:57856"/>
        <dbReference type="ChEBI" id="CHEBI:59789"/>
        <dbReference type="ChEBI" id="CHEBI:74495"/>
        <dbReference type="ChEBI" id="CHEBI:82748"/>
        <dbReference type="EC" id="2.1.1.198"/>
    </reaction>
</comment>
<evidence type="ECO:0000256" key="6">
    <source>
        <dbReference type="HAMAP-Rule" id="MF_01877"/>
    </source>
</evidence>